<protein>
    <submittedName>
        <fullName evidence="3">Exopolysaccharide biosynthesis protein</fullName>
    </submittedName>
</protein>
<dbReference type="AlphaFoldDB" id="A0A4R5EM07"/>
<comment type="caution">
    <text evidence="3">The sequence shown here is derived from an EMBL/GenBank/DDBJ whole genome shotgun (WGS) entry which is preliminary data.</text>
</comment>
<dbReference type="Proteomes" id="UP000294662">
    <property type="component" value="Unassembled WGS sequence"/>
</dbReference>
<dbReference type="EMBL" id="SMFP01000012">
    <property type="protein sequence ID" value="TDE35582.1"/>
    <property type="molecule type" value="Genomic_DNA"/>
</dbReference>
<accession>A0A4R5EM07</accession>
<evidence type="ECO:0000256" key="2">
    <source>
        <dbReference type="ARBA" id="ARBA00022840"/>
    </source>
</evidence>
<sequence>MRDYLDMDVASSESMVLPLNEVSETERMTRQDRKIFRRKAARGQGNVTMSMNAPVRNLPASLPAPWDRLHRVKPGLLDINGGPAALVSLFREDPAARAFDLLRTRLMQTLRARGWSRVAIAAPTSGCGATFTAVNLALSLARVPETRTVLMDMNRRNPGVANALGLQGVGDMEGFLRGDVATGDHLVRCSEGLALGLADGPDRNAAETLHDPRCAHALDEMMLSLNPDVVLYDLPPILSFDDAAAFLPQVDALLLVADGTKTTAAQIRSCEDLLGDQGELLGVVLNQARNSH</sequence>
<evidence type="ECO:0000313" key="3">
    <source>
        <dbReference type="EMBL" id="TDE35582.1"/>
    </source>
</evidence>
<dbReference type="PANTHER" id="PTHR32309:SF31">
    <property type="entry name" value="CAPSULAR EXOPOLYSACCHARIDE FAMILY"/>
    <property type="match status" value="1"/>
</dbReference>
<gene>
    <name evidence="3" type="ORF">E1B25_16630</name>
</gene>
<dbReference type="PANTHER" id="PTHR32309">
    <property type="entry name" value="TYROSINE-PROTEIN KINASE"/>
    <property type="match status" value="1"/>
</dbReference>
<dbReference type="InterPro" id="IPR027417">
    <property type="entry name" value="P-loop_NTPase"/>
</dbReference>
<dbReference type="RefSeq" id="WP_132830646.1">
    <property type="nucleotide sequence ID" value="NZ_SMFP01000012.1"/>
</dbReference>
<dbReference type="CDD" id="cd05387">
    <property type="entry name" value="BY-kinase"/>
    <property type="match status" value="1"/>
</dbReference>
<dbReference type="OrthoDB" id="9775724at2"/>
<keyword evidence="2" id="KW-0067">ATP-binding</keyword>
<reference evidence="3 4" key="1">
    <citation type="submission" date="2019-03" db="EMBL/GenBank/DDBJ databases">
        <authorList>
            <person name="Zhang S."/>
        </authorList>
    </citation>
    <scope>NUCLEOTIDE SEQUENCE [LARGE SCALE GENOMIC DNA]</scope>
    <source>
        <strain evidence="3 4">S4J41</strain>
    </source>
</reference>
<proteinExistence type="predicted"/>
<evidence type="ECO:0000313" key="4">
    <source>
        <dbReference type="Proteomes" id="UP000294662"/>
    </source>
</evidence>
<evidence type="ECO:0000256" key="1">
    <source>
        <dbReference type="ARBA" id="ARBA00022741"/>
    </source>
</evidence>
<keyword evidence="1" id="KW-0547">Nucleotide-binding</keyword>
<organism evidence="3 4">
    <name type="scientific">Antarcticimicrobium sediminis</name>
    <dbReference type="NCBI Taxonomy" id="2546227"/>
    <lineage>
        <taxon>Bacteria</taxon>
        <taxon>Pseudomonadati</taxon>
        <taxon>Pseudomonadota</taxon>
        <taxon>Alphaproteobacteria</taxon>
        <taxon>Rhodobacterales</taxon>
        <taxon>Paracoccaceae</taxon>
        <taxon>Antarcticimicrobium</taxon>
    </lineage>
</organism>
<dbReference type="InterPro" id="IPR050445">
    <property type="entry name" value="Bact_polysacc_biosynth/exp"/>
</dbReference>
<dbReference type="InterPro" id="IPR005702">
    <property type="entry name" value="Wzc-like_C"/>
</dbReference>
<keyword evidence="4" id="KW-1185">Reference proteome</keyword>
<name>A0A4R5EM07_9RHOB</name>
<dbReference type="SUPFAM" id="SSF52540">
    <property type="entry name" value="P-loop containing nucleoside triphosphate hydrolases"/>
    <property type="match status" value="1"/>
</dbReference>
<dbReference type="Gene3D" id="3.40.50.300">
    <property type="entry name" value="P-loop containing nucleotide triphosphate hydrolases"/>
    <property type="match status" value="1"/>
</dbReference>